<dbReference type="SMART" id="SM00182">
    <property type="entry name" value="CULLIN"/>
    <property type="match status" value="1"/>
</dbReference>
<evidence type="ECO:0000259" key="7">
    <source>
        <dbReference type="PROSITE" id="PS50069"/>
    </source>
</evidence>
<keyword evidence="9" id="KW-1185">Reference proteome</keyword>
<organism evidence="8 9">
    <name type="scientific">Artemia franciscana</name>
    <name type="common">Brine shrimp</name>
    <name type="synonym">Artemia sanfranciscana</name>
    <dbReference type="NCBI Taxonomy" id="6661"/>
    <lineage>
        <taxon>Eukaryota</taxon>
        <taxon>Metazoa</taxon>
        <taxon>Ecdysozoa</taxon>
        <taxon>Arthropoda</taxon>
        <taxon>Crustacea</taxon>
        <taxon>Branchiopoda</taxon>
        <taxon>Anostraca</taxon>
        <taxon>Artemiidae</taxon>
        <taxon>Artemia</taxon>
    </lineage>
</organism>
<dbReference type="Pfam" id="PF26557">
    <property type="entry name" value="Cullin_AB"/>
    <property type="match status" value="1"/>
</dbReference>
<dbReference type="GO" id="GO:0031625">
    <property type="term" value="F:ubiquitin protein ligase binding"/>
    <property type="evidence" value="ECO:0007669"/>
    <property type="project" value="InterPro"/>
</dbReference>
<evidence type="ECO:0000256" key="6">
    <source>
        <dbReference type="PROSITE-ProRule" id="PRU00330"/>
    </source>
</evidence>
<dbReference type="AlphaFoldDB" id="A0AA88I221"/>
<dbReference type="Gene3D" id="1.10.10.10">
    <property type="entry name" value="Winged helix-like DNA-binding domain superfamily/Winged helix DNA-binding domain"/>
    <property type="match status" value="1"/>
</dbReference>
<dbReference type="InterPro" id="IPR057975">
    <property type="entry name" value="TPR_ANAPC2"/>
</dbReference>
<dbReference type="SUPFAM" id="SSF75632">
    <property type="entry name" value="Cullin homology domain"/>
    <property type="match status" value="1"/>
</dbReference>
<dbReference type="GO" id="GO:0070979">
    <property type="term" value="P:protein K11-linked ubiquitination"/>
    <property type="evidence" value="ECO:0007669"/>
    <property type="project" value="TreeGrafter"/>
</dbReference>
<dbReference type="Proteomes" id="UP001187531">
    <property type="component" value="Unassembled WGS sequence"/>
</dbReference>
<sequence>MDPKYENIILMLGSSENPVFQKLAKEFHIELLIGELQTEVLPIFQRNLEKKHTSLNESHKQMTDNIKYLSEHVERIIAVTTELKADVKTERIVRLIKAYLLQHLSEYLTNSFCEYFCSVFKIHENMSKDAAFDINDSGDDITNECLQCGQDIDQCTCLVIFDGFINNCEMLKKLDIYAVLCGIAIDRSLELCIEQHVKEVCQGTFEVSYLAHLENWILNVAVVWLKIVSPVNVENEYELSKITEKLKNKVSHVFVSERKNQLFNIIIDYPESQPALEDLCFWLKKTNSYSEVMEALTESLQTRLLHPGVNTTDILTAYVSTMKSLNILDPSVAMLEAICIPVRNYLKRREDTIRCIVTSLTDDSAGDLAEELTRSAPLTHAHLEEGAEQDYELWEPDPAHARREGELQSVKKGDIITTLVSIYGGKDLFVKEYQNLLCLRLLSQTDPNLDREIKYLELLKLRFGESQLHSCEVMLQDVVNSKRMNTILVDLLKERGCSMKLESIVISAQYWPQTKDEVKVILPAGMEHYLCDYEMAYNQLKVNRALTWKTNLGHMKVLLELGNKSIEITTSQINVAVLWSFQEQESWKIDCLARFLGMTVSHLRQRIAFWVKQGILKEDSIAVYLADDITPTSHVNNKIVDIESEEEDMTSEATKKESCMDGYWNYIHGMLTNLDTLSAERIHHMLSMFAVPNGNEFTIEDVVGFLESQVKAGALVYTTGSYRLSKQ</sequence>
<proteinExistence type="inferred from homology"/>
<dbReference type="PANTHER" id="PTHR45957:SF1">
    <property type="entry name" value="ANAPHASE-PROMOTING COMPLEX SUBUNIT 2"/>
    <property type="match status" value="1"/>
</dbReference>
<dbReference type="InterPro" id="IPR036317">
    <property type="entry name" value="Cullin_homology_sf"/>
</dbReference>
<evidence type="ECO:0000256" key="3">
    <source>
        <dbReference type="ARBA" id="ARBA00022776"/>
    </source>
</evidence>
<dbReference type="GO" id="GO:0006511">
    <property type="term" value="P:ubiquitin-dependent protein catabolic process"/>
    <property type="evidence" value="ECO:0007669"/>
    <property type="project" value="InterPro"/>
</dbReference>
<dbReference type="GO" id="GO:0051301">
    <property type="term" value="P:cell division"/>
    <property type="evidence" value="ECO:0007669"/>
    <property type="project" value="UniProtKB-KW"/>
</dbReference>
<evidence type="ECO:0000256" key="2">
    <source>
        <dbReference type="ARBA" id="ARBA00022618"/>
    </source>
</evidence>
<dbReference type="SUPFAM" id="SSF46785">
    <property type="entry name" value="Winged helix' DNA-binding domain"/>
    <property type="match status" value="1"/>
</dbReference>
<reference evidence="8" key="1">
    <citation type="submission" date="2023-07" db="EMBL/GenBank/DDBJ databases">
        <title>Chromosome-level genome assembly of Artemia franciscana.</title>
        <authorList>
            <person name="Jo E."/>
        </authorList>
    </citation>
    <scope>NUCLEOTIDE SEQUENCE</scope>
    <source>
        <tissue evidence="8">Whole body</tissue>
    </source>
</reference>
<dbReference type="InterPro" id="IPR016158">
    <property type="entry name" value="Cullin_homology"/>
</dbReference>
<dbReference type="InterPro" id="IPR059120">
    <property type="entry name" value="Cullin-like_AB"/>
</dbReference>
<gene>
    <name evidence="8" type="ORF">QYM36_004147</name>
</gene>
<dbReference type="InterPro" id="IPR014786">
    <property type="entry name" value="ANAPC2_C"/>
</dbReference>
<dbReference type="EMBL" id="JAVRJZ010000007">
    <property type="protein sequence ID" value="KAK2720140.1"/>
    <property type="molecule type" value="Genomic_DNA"/>
</dbReference>
<protein>
    <recommendedName>
        <fullName evidence="1">Anaphase-promoting complex subunit 2</fullName>
    </recommendedName>
</protein>
<keyword evidence="2" id="KW-0132">Cell division</keyword>
<evidence type="ECO:0000256" key="1">
    <source>
        <dbReference type="ARBA" id="ARBA00016068"/>
    </source>
</evidence>
<dbReference type="Pfam" id="PF25773">
    <property type="entry name" value="TPR_ANAPC2"/>
    <property type="match status" value="1"/>
</dbReference>
<name>A0AA88I221_ARTSF</name>
<evidence type="ECO:0000256" key="5">
    <source>
        <dbReference type="ARBA" id="ARBA00023306"/>
    </source>
</evidence>
<keyword evidence="3" id="KW-0498">Mitosis</keyword>
<dbReference type="Gene3D" id="1.20.1310.10">
    <property type="entry name" value="Cullin Repeats"/>
    <property type="match status" value="1"/>
</dbReference>
<dbReference type="PANTHER" id="PTHR45957">
    <property type="entry name" value="ANAPHASE-PROMOTING COMPLEX SUBUNIT 2"/>
    <property type="match status" value="1"/>
</dbReference>
<accession>A0AA88I221</accession>
<evidence type="ECO:0000313" key="9">
    <source>
        <dbReference type="Proteomes" id="UP001187531"/>
    </source>
</evidence>
<dbReference type="GO" id="GO:0007091">
    <property type="term" value="P:metaphase/anaphase transition of mitotic cell cycle"/>
    <property type="evidence" value="ECO:0007669"/>
    <property type="project" value="TreeGrafter"/>
</dbReference>
<evidence type="ECO:0000313" key="8">
    <source>
        <dbReference type="EMBL" id="KAK2720140.1"/>
    </source>
</evidence>
<keyword evidence="5" id="KW-0131">Cell cycle</keyword>
<evidence type="ECO:0000256" key="4">
    <source>
        <dbReference type="ARBA" id="ARBA00022786"/>
    </source>
</evidence>
<dbReference type="InterPro" id="IPR036390">
    <property type="entry name" value="WH_DNA-bd_sf"/>
</dbReference>
<comment type="similarity">
    <text evidence="6">Belongs to the cullin family.</text>
</comment>
<dbReference type="PROSITE" id="PS50069">
    <property type="entry name" value="CULLIN_2"/>
    <property type="match status" value="1"/>
</dbReference>
<dbReference type="SMART" id="SM01013">
    <property type="entry name" value="APC2"/>
    <property type="match status" value="1"/>
</dbReference>
<dbReference type="InterPro" id="IPR036388">
    <property type="entry name" value="WH-like_DNA-bd_sf"/>
</dbReference>
<comment type="caution">
    <text evidence="8">The sequence shown here is derived from an EMBL/GenBank/DDBJ whole genome shotgun (WGS) entry which is preliminary data.</text>
</comment>
<keyword evidence="4" id="KW-0833">Ubl conjugation pathway</keyword>
<dbReference type="GO" id="GO:0005680">
    <property type="term" value="C:anaphase-promoting complex"/>
    <property type="evidence" value="ECO:0007669"/>
    <property type="project" value="TreeGrafter"/>
</dbReference>
<dbReference type="Gene3D" id="3.30.230.130">
    <property type="entry name" value="Cullin, Chain C, Domain 2"/>
    <property type="match status" value="1"/>
</dbReference>
<dbReference type="Pfam" id="PF08672">
    <property type="entry name" value="ANAPC2"/>
    <property type="match status" value="1"/>
</dbReference>
<feature type="domain" description="Cullin family profile" evidence="7">
    <location>
        <begin position="374"/>
        <end position="611"/>
    </location>
</feature>
<dbReference type="InterPro" id="IPR044554">
    <property type="entry name" value="ANAPC2"/>
</dbReference>